<dbReference type="PANTHER" id="PTHR30137:SF8">
    <property type="entry name" value="BLR5498 PROTEIN"/>
    <property type="match status" value="1"/>
</dbReference>
<dbReference type="InterPro" id="IPR036661">
    <property type="entry name" value="Luciferase-like_sf"/>
</dbReference>
<evidence type="ECO:0000313" key="5">
    <source>
        <dbReference type="Proteomes" id="UP000054011"/>
    </source>
</evidence>
<dbReference type="PANTHER" id="PTHR30137">
    <property type="entry name" value="LUCIFERASE-LIKE MONOOXYGENASE"/>
    <property type="match status" value="1"/>
</dbReference>
<keyword evidence="5" id="KW-1185">Reference proteome</keyword>
<dbReference type="STRING" id="936756.ATE80_25500"/>
<protein>
    <submittedName>
        <fullName evidence="4">Alkane 1-monooxygenase</fullName>
    </submittedName>
</protein>
<dbReference type="AlphaFoldDB" id="A0A100Y1W8"/>
<feature type="domain" description="Luciferase-like" evidence="3">
    <location>
        <begin position="1"/>
        <end position="344"/>
    </location>
</feature>
<name>A0A100Y1W8_9ACTN</name>
<dbReference type="InterPro" id="IPR011251">
    <property type="entry name" value="Luciferase-like_dom"/>
</dbReference>
<sequence length="419" mass="46727">MRFGLLYQHQLPRPWESGSEERLLHEALNQIELADRLGYDYVWETEHHFLEEYSHSSAPEVFLAAAAARTDRIRLAHGIVTLAPGVNHPARVAERIATLDLISRGRVDFGTGQGSSQMELDGFGVSRETKREQWQEALGVVTRMLADEPFTGHKGRWIDVPPRNVLPKPKQRPHPPLWVACMARQTIESAARAGLGALSLSFVTPEEAKEWVDLYYRVIASDDCVPAGRAVNPNFAVVLPLMCHPDEETALDRGLDGAHFWSFGLKYYYGLGRHRPGSSDLWQQFQETRAEHGLTRDPVAALGEPRTPEDEARLAQIASLRQGIGTPEQLADLVRRYEAAGVDQVIFAAQLGRTRHEHVCESLRTFAGEVMPEFAARRAERDADKAARLDGPIAKALARIEPDTTDIGDYAVAPEPRGR</sequence>
<dbReference type="GO" id="GO:0004497">
    <property type="term" value="F:monooxygenase activity"/>
    <property type="evidence" value="ECO:0007669"/>
    <property type="project" value="UniProtKB-KW"/>
</dbReference>
<dbReference type="InterPro" id="IPR050766">
    <property type="entry name" value="Bact_Lucif_Oxidored"/>
</dbReference>
<keyword evidence="2 4" id="KW-0503">Monooxygenase</keyword>
<evidence type="ECO:0000313" key="4">
    <source>
        <dbReference type="EMBL" id="KUH36090.1"/>
    </source>
</evidence>
<dbReference type="Gene3D" id="3.20.20.30">
    <property type="entry name" value="Luciferase-like domain"/>
    <property type="match status" value="1"/>
</dbReference>
<evidence type="ECO:0000256" key="1">
    <source>
        <dbReference type="ARBA" id="ARBA00023002"/>
    </source>
</evidence>
<dbReference type="SUPFAM" id="SSF51679">
    <property type="entry name" value="Bacterial luciferase-like"/>
    <property type="match status" value="1"/>
</dbReference>
<reference evidence="4 5" key="1">
    <citation type="submission" date="2015-11" db="EMBL/GenBank/DDBJ databases">
        <title>Genome-wide analysis reveals the secondary metabolome in Streptomyces kanasensis ZX01.</title>
        <authorList>
            <person name="Zhang G."/>
            <person name="Han L."/>
            <person name="Feng J."/>
            <person name="Zhang X."/>
        </authorList>
    </citation>
    <scope>NUCLEOTIDE SEQUENCE [LARGE SCALE GENOMIC DNA]</scope>
    <source>
        <strain evidence="4 5">ZX01</strain>
    </source>
</reference>
<dbReference type="Proteomes" id="UP000054011">
    <property type="component" value="Unassembled WGS sequence"/>
</dbReference>
<gene>
    <name evidence="4" type="ORF">ATE80_25500</name>
</gene>
<dbReference type="GO" id="GO:0016705">
    <property type="term" value="F:oxidoreductase activity, acting on paired donors, with incorporation or reduction of molecular oxygen"/>
    <property type="evidence" value="ECO:0007669"/>
    <property type="project" value="InterPro"/>
</dbReference>
<organism evidence="4 5">
    <name type="scientific">Streptomyces kanasensis</name>
    <dbReference type="NCBI Taxonomy" id="936756"/>
    <lineage>
        <taxon>Bacteria</taxon>
        <taxon>Bacillati</taxon>
        <taxon>Actinomycetota</taxon>
        <taxon>Actinomycetes</taxon>
        <taxon>Kitasatosporales</taxon>
        <taxon>Streptomycetaceae</taxon>
        <taxon>Streptomyces</taxon>
    </lineage>
</organism>
<dbReference type="GO" id="GO:0005829">
    <property type="term" value="C:cytosol"/>
    <property type="evidence" value="ECO:0007669"/>
    <property type="project" value="TreeGrafter"/>
</dbReference>
<dbReference type="RefSeq" id="WP_058944623.1">
    <property type="nucleotide sequence ID" value="NZ_LNSV01000093.1"/>
</dbReference>
<dbReference type="EMBL" id="LNSV01000093">
    <property type="protein sequence ID" value="KUH36090.1"/>
    <property type="molecule type" value="Genomic_DNA"/>
</dbReference>
<accession>A0A100Y1W8</accession>
<evidence type="ECO:0000259" key="3">
    <source>
        <dbReference type="Pfam" id="PF00296"/>
    </source>
</evidence>
<comment type="caution">
    <text evidence="4">The sequence shown here is derived from an EMBL/GenBank/DDBJ whole genome shotgun (WGS) entry which is preliminary data.</text>
</comment>
<dbReference type="Pfam" id="PF00296">
    <property type="entry name" value="Bac_luciferase"/>
    <property type="match status" value="1"/>
</dbReference>
<keyword evidence="1" id="KW-0560">Oxidoreductase</keyword>
<dbReference type="OrthoDB" id="5241801at2"/>
<proteinExistence type="predicted"/>
<evidence type="ECO:0000256" key="2">
    <source>
        <dbReference type="ARBA" id="ARBA00023033"/>
    </source>
</evidence>